<dbReference type="AlphaFoldDB" id="A0A4D4MQ17"/>
<proteinExistence type="predicted"/>
<reference evidence="2 3" key="1">
    <citation type="submission" date="2019-04" db="EMBL/GenBank/DDBJ databases">
        <title>Draft genome sequences of Streptomyces avermitilis ATCC 31267.</title>
        <authorList>
            <person name="Komaki H."/>
            <person name="Tamura T."/>
            <person name="Hosoyama A."/>
        </authorList>
    </citation>
    <scope>NUCLEOTIDE SEQUENCE [LARGE SCALE GENOMIC DNA]</scope>
    <source>
        <strain evidence="2 3">ATCC 31267</strain>
    </source>
</reference>
<accession>A0A4D4MQ17</accession>
<dbReference type="EMBL" id="BJHY01000001">
    <property type="protein sequence ID" value="GDY74233.1"/>
    <property type="molecule type" value="Genomic_DNA"/>
</dbReference>
<evidence type="ECO:0000313" key="3">
    <source>
        <dbReference type="Proteomes" id="UP000299211"/>
    </source>
</evidence>
<evidence type="ECO:0000313" key="4">
    <source>
        <dbReference type="Proteomes" id="UP000302139"/>
    </source>
</evidence>
<comment type="caution">
    <text evidence="2">The sequence shown here is derived from an EMBL/GenBank/DDBJ whole genome shotgun (WGS) entry which is preliminary data.</text>
</comment>
<reference evidence="1 4" key="2">
    <citation type="submission" date="2019-04" db="EMBL/GenBank/DDBJ databases">
        <title>Draft genome sequences of Streptomyces avermitilis NBRC 14893.</title>
        <authorList>
            <person name="Komaki H."/>
            <person name="Tamura T."/>
            <person name="Hosoyama A."/>
        </authorList>
    </citation>
    <scope>NUCLEOTIDE SEQUENCE [LARGE SCALE GENOMIC DNA]</scope>
    <source>
        <strain evidence="1 4">NBRC 14893</strain>
    </source>
</reference>
<protein>
    <submittedName>
        <fullName evidence="2">Uncharacterized protein</fullName>
    </submittedName>
</protein>
<gene>
    <name evidence="1" type="ORF">SAV14893_049470</name>
    <name evidence="2" type="ORF">SAV31267_037180</name>
</gene>
<dbReference type="Proteomes" id="UP000302139">
    <property type="component" value="Unassembled WGS sequence"/>
</dbReference>
<evidence type="ECO:0000313" key="2">
    <source>
        <dbReference type="EMBL" id="GDY74233.1"/>
    </source>
</evidence>
<evidence type="ECO:0000313" key="1">
    <source>
        <dbReference type="EMBL" id="GDY65554.1"/>
    </source>
</evidence>
<dbReference type="EMBL" id="BJHX01000001">
    <property type="protein sequence ID" value="GDY65554.1"/>
    <property type="molecule type" value="Genomic_DNA"/>
</dbReference>
<dbReference type="Proteomes" id="UP000299211">
    <property type="component" value="Unassembled WGS sequence"/>
</dbReference>
<organism evidence="2 3">
    <name type="scientific">Streptomyces avermitilis</name>
    <dbReference type="NCBI Taxonomy" id="33903"/>
    <lineage>
        <taxon>Bacteria</taxon>
        <taxon>Bacillati</taxon>
        <taxon>Actinomycetota</taxon>
        <taxon>Actinomycetes</taxon>
        <taxon>Kitasatosporales</taxon>
        <taxon>Streptomycetaceae</taxon>
        <taxon>Streptomyces</taxon>
    </lineage>
</organism>
<sequence length="88" mass="9549">MALVAPNFTAVAPVKPLPTIVTCVPAGAVDGWTREMVVIVQPSSSGGRFQTEARWPCTSDWSTPCPYEATRQKIETRAKGWDEKQTAA</sequence>
<name>A0A4D4MQ17_STRAX</name>